<evidence type="ECO:0000256" key="13">
    <source>
        <dbReference type="RuleBase" id="RU003691"/>
    </source>
</evidence>
<evidence type="ECO:0000313" key="17">
    <source>
        <dbReference type="EMBL" id="BCJ90388.1"/>
    </source>
</evidence>
<feature type="binding site" evidence="11">
    <location>
        <position position="309"/>
    </location>
    <ligand>
        <name>FAD</name>
        <dbReference type="ChEBI" id="CHEBI:57692"/>
    </ligand>
</feature>
<dbReference type="NCBIfam" id="TIGR01424">
    <property type="entry name" value="gluta_reduc_2"/>
    <property type="match status" value="1"/>
</dbReference>
<comment type="catalytic activity">
    <reaction evidence="9 14">
        <text>2 glutathione + NADP(+) = glutathione disulfide + NADPH + H(+)</text>
        <dbReference type="Rhea" id="RHEA:11740"/>
        <dbReference type="ChEBI" id="CHEBI:15378"/>
        <dbReference type="ChEBI" id="CHEBI:57783"/>
        <dbReference type="ChEBI" id="CHEBI:57925"/>
        <dbReference type="ChEBI" id="CHEBI:58297"/>
        <dbReference type="ChEBI" id="CHEBI:58349"/>
        <dbReference type="EC" id="1.8.1.7"/>
    </reaction>
</comment>
<evidence type="ECO:0000313" key="18">
    <source>
        <dbReference type="Proteomes" id="UP000515317"/>
    </source>
</evidence>
<keyword evidence="8 13" id="KW-0676">Redox-active center</keyword>
<dbReference type="InterPro" id="IPR012999">
    <property type="entry name" value="Pyr_OxRdtase_I_AS"/>
</dbReference>
<evidence type="ECO:0000256" key="1">
    <source>
        <dbReference type="ARBA" id="ARBA00007532"/>
    </source>
</evidence>
<dbReference type="GO" id="GO:0050660">
    <property type="term" value="F:flavin adenine dinucleotide binding"/>
    <property type="evidence" value="ECO:0007669"/>
    <property type="project" value="InterPro"/>
</dbReference>
<reference evidence="17 18" key="1">
    <citation type="submission" date="2020-08" db="EMBL/GenBank/DDBJ databases">
        <title>Genome sequence of Rhizobiales bacterium strain IZ6.</title>
        <authorList>
            <person name="Nakai R."/>
            <person name="Naganuma T."/>
        </authorList>
    </citation>
    <scope>NUCLEOTIDE SEQUENCE [LARGE SCALE GENOMIC DNA]</scope>
    <source>
        <strain evidence="17 18">IZ6</strain>
    </source>
</reference>
<dbReference type="NCBIfam" id="NF004776">
    <property type="entry name" value="PRK06116.1"/>
    <property type="match status" value="1"/>
</dbReference>
<dbReference type="Proteomes" id="UP000515317">
    <property type="component" value="Chromosome"/>
</dbReference>
<keyword evidence="18" id="KW-1185">Reference proteome</keyword>
<dbReference type="GO" id="GO:0034599">
    <property type="term" value="P:cellular response to oxidative stress"/>
    <property type="evidence" value="ECO:0007669"/>
    <property type="project" value="TreeGrafter"/>
</dbReference>
<proteinExistence type="inferred from homology"/>
<evidence type="ECO:0000256" key="8">
    <source>
        <dbReference type="ARBA" id="ARBA00023284"/>
    </source>
</evidence>
<keyword evidence="11" id="KW-0520">NAD</keyword>
<dbReference type="PIRSF" id="PIRSF000350">
    <property type="entry name" value="Mercury_reductase_MerA"/>
    <property type="match status" value="1"/>
</dbReference>
<feature type="binding site" evidence="11">
    <location>
        <begin position="180"/>
        <end position="187"/>
    </location>
    <ligand>
        <name>NAD(+)</name>
        <dbReference type="ChEBI" id="CHEBI:57540"/>
    </ligand>
</feature>
<dbReference type="AlphaFoldDB" id="A0A6S6QV57"/>
<dbReference type="FunFam" id="3.30.390.30:FF:000001">
    <property type="entry name" value="Dihydrolipoyl dehydrogenase"/>
    <property type="match status" value="1"/>
</dbReference>
<dbReference type="InterPro" id="IPR046952">
    <property type="entry name" value="GSHR/TRXR-like"/>
</dbReference>
<evidence type="ECO:0000259" key="16">
    <source>
        <dbReference type="Pfam" id="PF07992"/>
    </source>
</evidence>
<dbReference type="EMBL" id="AP023361">
    <property type="protein sequence ID" value="BCJ90388.1"/>
    <property type="molecule type" value="Genomic_DNA"/>
</dbReference>
<dbReference type="PANTHER" id="PTHR42737">
    <property type="entry name" value="GLUTATHIONE REDUCTASE"/>
    <property type="match status" value="1"/>
</dbReference>
<name>A0A6S6QV57_9HYPH</name>
<evidence type="ECO:0000259" key="15">
    <source>
        <dbReference type="Pfam" id="PF02852"/>
    </source>
</evidence>
<keyword evidence="3 13" id="KW-0285">Flavoprotein</keyword>
<dbReference type="Pfam" id="PF02852">
    <property type="entry name" value="Pyr_redox_dim"/>
    <property type="match status" value="1"/>
</dbReference>
<dbReference type="SUPFAM" id="SSF55424">
    <property type="entry name" value="FAD/NAD-linked reductases, dimerisation (C-terminal) domain"/>
    <property type="match status" value="1"/>
</dbReference>
<keyword evidence="7" id="KW-1015">Disulfide bond</keyword>
<dbReference type="Gene3D" id="3.50.50.60">
    <property type="entry name" value="FAD/NAD(P)-binding domain"/>
    <property type="match status" value="2"/>
</dbReference>
<dbReference type="InterPro" id="IPR036188">
    <property type="entry name" value="FAD/NAD-bd_sf"/>
</dbReference>
<evidence type="ECO:0000256" key="11">
    <source>
        <dbReference type="PIRSR" id="PIRSR000350-3"/>
    </source>
</evidence>
<dbReference type="GO" id="GO:0005829">
    <property type="term" value="C:cytosol"/>
    <property type="evidence" value="ECO:0007669"/>
    <property type="project" value="TreeGrafter"/>
</dbReference>
<dbReference type="PRINTS" id="PR00368">
    <property type="entry name" value="FADPNR"/>
</dbReference>
<feature type="domain" description="Pyridine nucleotide-disulphide oxidoreductase dimerisation" evidence="15">
    <location>
        <begin position="344"/>
        <end position="452"/>
    </location>
</feature>
<dbReference type="GO" id="GO:0045454">
    <property type="term" value="P:cell redox homeostasis"/>
    <property type="evidence" value="ECO:0007669"/>
    <property type="project" value="InterPro"/>
</dbReference>
<dbReference type="GO" id="GO:0006749">
    <property type="term" value="P:glutathione metabolic process"/>
    <property type="evidence" value="ECO:0007669"/>
    <property type="project" value="InterPro"/>
</dbReference>
<dbReference type="PRINTS" id="PR00411">
    <property type="entry name" value="PNDRDTASEI"/>
</dbReference>
<evidence type="ECO:0000256" key="9">
    <source>
        <dbReference type="ARBA" id="ARBA00049142"/>
    </source>
</evidence>
<comment type="cofactor">
    <cofactor evidence="11">
        <name>FAD</name>
        <dbReference type="ChEBI" id="CHEBI:57692"/>
    </cofactor>
    <text evidence="11">Binds 1 FAD per subunit.</text>
</comment>
<dbReference type="SUPFAM" id="SSF51905">
    <property type="entry name" value="FAD/NAD(P)-binding domain"/>
    <property type="match status" value="1"/>
</dbReference>
<dbReference type="GO" id="GO:0050661">
    <property type="term" value="F:NADP binding"/>
    <property type="evidence" value="ECO:0007669"/>
    <property type="project" value="InterPro"/>
</dbReference>
<dbReference type="InterPro" id="IPR016156">
    <property type="entry name" value="FAD/NAD-linked_Rdtase_dimer_sf"/>
</dbReference>
<comment type="similarity">
    <text evidence="1 13">Belongs to the class-I pyridine nucleotide-disulfide oxidoreductase family.</text>
</comment>
<dbReference type="InterPro" id="IPR023753">
    <property type="entry name" value="FAD/NAD-binding_dom"/>
</dbReference>
<comment type="subunit">
    <text evidence="2">Homodimer.</text>
</comment>
<feature type="binding site" evidence="11">
    <location>
        <position position="268"/>
    </location>
    <ligand>
        <name>NAD(+)</name>
        <dbReference type="ChEBI" id="CHEBI:57540"/>
    </ligand>
</feature>
<sequence>MKFMSDFDLDLFVLGAGSGGVRAARIAAGHGAKVAIAEEFRTGGTCVIRGCVPKKIMVLASRFHDAFDDAAGYGWTLSTKPQFSWPALIAAKDKEIGRLSALYRQNLERSGVTQYQSRAVLEDAHTVKLLADGKTLRAKNILIATGGHPVIPHIPGAELAISSNEAFDLKELPKRILIVGGGYIALEFACLFHRLGSEVTLIHRGEKILRGFDEDLRDELMLAMAGEGITLKMNNTVAKIEEAPKGCRKVHYISGDDDEFDVVFFATGRAPNTSGIGLDNAGVTLKENGAVKVDDKSCTNVGHIFAVGDVTDRVNLTPVAIREGHALADTLFGNNAWTPDHSLVATAVFSTPELGAIGMTEQDAREKLIPVDIYRAKFRSLKHTMTRRQERTFMKLVVESKTDKVLGVHIMGEDAGEIIQLAAVAIGMGATKKDFDRTVAVHPTAAEELVTMREKVNVPNPGGAI</sequence>
<dbReference type="InterPro" id="IPR006324">
    <property type="entry name" value="GSHR"/>
</dbReference>
<comment type="function">
    <text evidence="14">Catalyzes the reduction of glutathione disulfide (GSSG) to reduced glutathione (GSH).</text>
</comment>
<keyword evidence="6 13" id="KW-0560">Oxidoreductase</keyword>
<accession>A0A6S6QV57</accession>
<dbReference type="FunFam" id="3.50.50.60:FF:000051">
    <property type="entry name" value="Glutathione reductase"/>
    <property type="match status" value="1"/>
</dbReference>
<feature type="disulfide bond" description="Redox-active" evidence="12">
    <location>
        <begin position="46"/>
        <end position="51"/>
    </location>
</feature>
<gene>
    <name evidence="17" type="primary">gor</name>
    <name evidence="17" type="ORF">IZ6_11230</name>
</gene>
<evidence type="ECO:0000256" key="2">
    <source>
        <dbReference type="ARBA" id="ARBA00011738"/>
    </source>
</evidence>
<keyword evidence="4 11" id="KW-0274">FAD</keyword>
<evidence type="ECO:0000256" key="7">
    <source>
        <dbReference type="ARBA" id="ARBA00023157"/>
    </source>
</evidence>
<dbReference type="Gene3D" id="3.30.390.30">
    <property type="match status" value="1"/>
</dbReference>
<dbReference type="EC" id="1.8.1.7" evidence="14"/>
<feature type="domain" description="FAD/NAD(P)-binding" evidence="16">
    <location>
        <begin position="10"/>
        <end position="324"/>
    </location>
</feature>
<dbReference type="PANTHER" id="PTHR42737:SF2">
    <property type="entry name" value="GLUTATHIONE REDUCTASE"/>
    <property type="match status" value="1"/>
</dbReference>
<keyword evidence="5 14" id="KW-0521">NADP</keyword>
<dbReference type="InterPro" id="IPR004099">
    <property type="entry name" value="Pyr_nucl-diS_OxRdtase_dimer"/>
</dbReference>
<feature type="binding site" evidence="11">
    <location>
        <position position="55"/>
    </location>
    <ligand>
        <name>FAD</name>
        <dbReference type="ChEBI" id="CHEBI:57692"/>
    </ligand>
</feature>
<organism evidence="17 18">
    <name type="scientific">Terrihabitans soli</name>
    <dbReference type="NCBI Taxonomy" id="708113"/>
    <lineage>
        <taxon>Bacteria</taxon>
        <taxon>Pseudomonadati</taxon>
        <taxon>Pseudomonadota</taxon>
        <taxon>Alphaproteobacteria</taxon>
        <taxon>Hyphomicrobiales</taxon>
        <taxon>Terrihabitans</taxon>
    </lineage>
</organism>
<feature type="active site" description="Proton acceptor" evidence="10">
    <location>
        <position position="442"/>
    </location>
</feature>
<keyword evidence="11" id="KW-0547">Nucleotide-binding</keyword>
<evidence type="ECO:0000256" key="5">
    <source>
        <dbReference type="ARBA" id="ARBA00022857"/>
    </source>
</evidence>
<evidence type="ECO:0000256" key="10">
    <source>
        <dbReference type="PIRSR" id="PIRSR000350-2"/>
    </source>
</evidence>
<dbReference type="GO" id="GO:0004362">
    <property type="term" value="F:glutathione-disulfide reductase (NADPH) activity"/>
    <property type="evidence" value="ECO:0007669"/>
    <property type="project" value="UniProtKB-EC"/>
</dbReference>
<evidence type="ECO:0000256" key="3">
    <source>
        <dbReference type="ARBA" id="ARBA00022630"/>
    </source>
</evidence>
<evidence type="ECO:0000256" key="12">
    <source>
        <dbReference type="PIRSR" id="PIRSR000350-4"/>
    </source>
</evidence>
<protein>
    <recommendedName>
        <fullName evidence="14">Glutathione reductase</fullName>
        <shortName evidence="14">GRase</shortName>
        <ecNumber evidence="14">1.8.1.7</ecNumber>
    </recommendedName>
</protein>
<dbReference type="InterPro" id="IPR001100">
    <property type="entry name" value="Pyr_nuc-diS_OxRdtase"/>
</dbReference>
<dbReference type="KEGG" id="tso:IZ6_11230"/>
<dbReference type="Pfam" id="PF07992">
    <property type="entry name" value="Pyr_redox_2"/>
    <property type="match status" value="1"/>
</dbReference>
<evidence type="ECO:0000256" key="6">
    <source>
        <dbReference type="ARBA" id="ARBA00023002"/>
    </source>
</evidence>
<evidence type="ECO:0000256" key="14">
    <source>
        <dbReference type="RuleBase" id="RU365040"/>
    </source>
</evidence>
<evidence type="ECO:0000256" key="4">
    <source>
        <dbReference type="ARBA" id="ARBA00022827"/>
    </source>
</evidence>
<dbReference type="PROSITE" id="PS00076">
    <property type="entry name" value="PYRIDINE_REDOX_1"/>
    <property type="match status" value="1"/>
</dbReference>